<dbReference type="HOGENOM" id="CLU_3027840_0_0_5"/>
<reference evidence="1 2" key="1">
    <citation type="journal article" date="2013" name="PLoS ONE">
        <title>Poles Apart: Arctic and Antarctic Octadecabacter strains Share High Genome Plasticity and a New Type of Xanthorhodopsin.</title>
        <authorList>
            <person name="Vollmers J."/>
            <person name="Voget S."/>
            <person name="Dietrich S."/>
            <person name="Gollnow K."/>
            <person name="Smits M."/>
            <person name="Meyer K."/>
            <person name="Brinkhoff T."/>
            <person name="Simon M."/>
            <person name="Daniel R."/>
        </authorList>
    </citation>
    <scope>NUCLEOTIDE SEQUENCE [LARGE SCALE GENOMIC DNA]</scope>
    <source>
        <strain evidence="1 2">307</strain>
    </source>
</reference>
<name>M9RCG4_9RHOB</name>
<evidence type="ECO:0000313" key="2">
    <source>
        <dbReference type="Proteomes" id="UP000005307"/>
    </source>
</evidence>
<dbReference type="KEGG" id="oat:OAN307_c18120"/>
<accession>M9RCG4</accession>
<gene>
    <name evidence="1" type="ORF">OAN307_c18120</name>
</gene>
<evidence type="ECO:0008006" key="3">
    <source>
        <dbReference type="Google" id="ProtNLM"/>
    </source>
</evidence>
<dbReference type="EMBL" id="CP003740">
    <property type="protein sequence ID" value="AGI67470.1"/>
    <property type="molecule type" value="Genomic_DNA"/>
</dbReference>
<dbReference type="AlphaFoldDB" id="M9RCG4"/>
<dbReference type="Proteomes" id="UP000005307">
    <property type="component" value="Chromosome"/>
</dbReference>
<evidence type="ECO:0000313" key="1">
    <source>
        <dbReference type="EMBL" id="AGI67470.1"/>
    </source>
</evidence>
<protein>
    <recommendedName>
        <fullName evidence="3">Toxin-antitoxin system HicB family antitoxin</fullName>
    </recommendedName>
</protein>
<organism evidence="1 2">
    <name type="scientific">Octadecabacter antarcticus 307</name>
    <dbReference type="NCBI Taxonomy" id="391626"/>
    <lineage>
        <taxon>Bacteria</taxon>
        <taxon>Pseudomonadati</taxon>
        <taxon>Pseudomonadota</taxon>
        <taxon>Alphaproteobacteria</taxon>
        <taxon>Rhodobacterales</taxon>
        <taxon>Roseobacteraceae</taxon>
        <taxon>Octadecabacter</taxon>
    </lineage>
</organism>
<proteinExistence type="predicted"/>
<keyword evidence="2" id="KW-1185">Reference proteome</keyword>
<dbReference type="STRING" id="391626.OAN307_c18120"/>
<sequence length="55" mass="5930">MGKHAITLRLKIRPELVTGLDKIRKANGLSMNAVVNEAITIALAAKGNMNDLTDQ</sequence>